<gene>
    <name evidence="3" type="ORF">HS960_19905</name>
</gene>
<dbReference type="RefSeq" id="WP_182330491.1">
    <property type="nucleotide sequence ID" value="NZ_CP058555.1"/>
</dbReference>
<dbReference type="CDD" id="cd03820">
    <property type="entry name" value="GT4_AmsD-like"/>
    <property type="match status" value="1"/>
</dbReference>
<dbReference type="Pfam" id="PF00534">
    <property type="entry name" value="Glycos_transf_1"/>
    <property type="match status" value="1"/>
</dbReference>
<evidence type="ECO:0000313" key="4">
    <source>
        <dbReference type="Proteomes" id="UP000515450"/>
    </source>
</evidence>
<dbReference type="GO" id="GO:0016757">
    <property type="term" value="F:glycosyltransferase activity"/>
    <property type="evidence" value="ECO:0007669"/>
    <property type="project" value="InterPro"/>
</dbReference>
<evidence type="ECO:0000259" key="1">
    <source>
        <dbReference type="Pfam" id="PF00534"/>
    </source>
</evidence>
<dbReference type="Pfam" id="PF13439">
    <property type="entry name" value="Glyco_transf_4"/>
    <property type="match status" value="1"/>
</dbReference>
<name>A0A7G5E702_9SPHI</name>
<feature type="domain" description="Glycosyl transferase family 1" evidence="1">
    <location>
        <begin position="183"/>
        <end position="337"/>
    </location>
</feature>
<dbReference type="SUPFAM" id="SSF53756">
    <property type="entry name" value="UDP-Glycosyltransferase/glycogen phosphorylase"/>
    <property type="match status" value="1"/>
</dbReference>
<sequence>MKILFFLSSLKNKGGVESATVALINSLAESSSHEIYLLTLNDKVDDFAFAVRPNITVLNLNILSYKREYFSMIFRFRKLIKKMKIDVVISVEAISLLFSFLPMLGIQKNTKLVVWEHFNFKNNNGRKSREFFRKLAARYADMIVTLTERDVMMWREHLKMKAPITFIYNISSYENINNPYSVKSRKAIAIGRYVPVKGFERLIRIWSNMSRKYDIKDWELQIVGYGDLESTYSELIHSENCTSIILKNGAAGTQQFLLNAGIYCMTSFFEGLPMVLIEAQNFGLPCISFDIYSGPSEILTENSGVLIADGNMEEYTDKLFELISNEELRSEMSDSAYVLSQRFKPKEILESWENIFEKIVQ</sequence>
<dbReference type="AlphaFoldDB" id="A0A7G5E702"/>
<dbReference type="PANTHER" id="PTHR12526:SF630">
    <property type="entry name" value="GLYCOSYLTRANSFERASE"/>
    <property type="match status" value="1"/>
</dbReference>
<dbReference type="Proteomes" id="UP000515450">
    <property type="component" value="Chromosome"/>
</dbReference>
<protein>
    <submittedName>
        <fullName evidence="3">Glycosyltransferase family 4 protein</fullName>
    </submittedName>
</protein>
<evidence type="ECO:0000313" key="3">
    <source>
        <dbReference type="EMBL" id="QMV69777.1"/>
    </source>
</evidence>
<feature type="domain" description="Glycosyltransferase subfamily 4-like N-terminal" evidence="2">
    <location>
        <begin position="14"/>
        <end position="169"/>
    </location>
</feature>
<dbReference type="EMBL" id="CP058555">
    <property type="protein sequence ID" value="QMV69777.1"/>
    <property type="molecule type" value="Genomic_DNA"/>
</dbReference>
<dbReference type="InterPro" id="IPR001296">
    <property type="entry name" value="Glyco_trans_1"/>
</dbReference>
<accession>A0A7G5E702</accession>
<dbReference type="InterPro" id="IPR028098">
    <property type="entry name" value="Glyco_trans_4-like_N"/>
</dbReference>
<proteinExistence type="predicted"/>
<keyword evidence="3" id="KW-0808">Transferase</keyword>
<dbReference type="PANTHER" id="PTHR12526">
    <property type="entry name" value="GLYCOSYLTRANSFERASE"/>
    <property type="match status" value="1"/>
</dbReference>
<keyword evidence="4" id="KW-1185">Reference proteome</keyword>
<organism evidence="3 4">
    <name type="scientific">Sphingobacterium paramultivorum</name>
    <dbReference type="NCBI Taxonomy" id="2886510"/>
    <lineage>
        <taxon>Bacteria</taxon>
        <taxon>Pseudomonadati</taxon>
        <taxon>Bacteroidota</taxon>
        <taxon>Sphingobacteriia</taxon>
        <taxon>Sphingobacteriales</taxon>
        <taxon>Sphingobacteriaceae</taxon>
        <taxon>Sphingobacterium</taxon>
    </lineage>
</organism>
<dbReference type="Gene3D" id="3.40.50.2000">
    <property type="entry name" value="Glycogen Phosphorylase B"/>
    <property type="match status" value="2"/>
</dbReference>
<reference evidence="3 4" key="1">
    <citation type="journal article" date="2020" name="G3 (Bethesda)">
        <title>CeMbio - The Caenorhabditis elegans Microbiome Resource.</title>
        <authorList>
            <person name="Dirksen P."/>
            <person name="Assie A."/>
            <person name="Zimmermann J."/>
            <person name="Zhang F."/>
            <person name="Tietje A.M."/>
            <person name="Marsh S.A."/>
            <person name="Felix M.A."/>
            <person name="Shapira M."/>
            <person name="Kaleta C."/>
            <person name="Schulenburg H."/>
            <person name="Samuel B."/>
        </authorList>
    </citation>
    <scope>NUCLEOTIDE SEQUENCE [LARGE SCALE GENOMIC DNA]</scope>
    <source>
        <strain evidence="3 4">BIGb0170</strain>
    </source>
</reference>
<evidence type="ECO:0000259" key="2">
    <source>
        <dbReference type="Pfam" id="PF13439"/>
    </source>
</evidence>